<protein>
    <submittedName>
        <fullName evidence="1">Uncharacterized protein</fullName>
    </submittedName>
</protein>
<dbReference type="KEGG" id="part:PARC_a1567"/>
<proteinExistence type="predicted"/>
<dbReference type="OrthoDB" id="7008478at2"/>
<organism evidence="1 2">
    <name type="scientific">Pseudoalteromonas arctica A 37-1-2</name>
    <dbReference type="NCBI Taxonomy" id="1117313"/>
    <lineage>
        <taxon>Bacteria</taxon>
        <taxon>Pseudomonadati</taxon>
        <taxon>Pseudomonadota</taxon>
        <taxon>Gammaproteobacteria</taxon>
        <taxon>Alteromonadales</taxon>
        <taxon>Pseudoalteromonadaceae</taxon>
        <taxon>Pseudoalteromonas</taxon>
    </lineage>
</organism>
<evidence type="ECO:0000313" key="1">
    <source>
        <dbReference type="EMBL" id="ATC86172.1"/>
    </source>
</evidence>
<name>A0A290S276_9GAMM</name>
<dbReference type="RefSeq" id="WP_010553481.1">
    <property type="nucleotide sequence ID" value="NZ_CP011025.1"/>
</dbReference>
<dbReference type="EMBL" id="CP011025">
    <property type="protein sequence ID" value="ATC86172.1"/>
    <property type="molecule type" value="Genomic_DNA"/>
</dbReference>
<reference evidence="1 2" key="1">
    <citation type="journal article" date="2012" name="J. Bacteriol.">
        <title>Genome sequences of type strains of seven species of the marine bacterium Pseudoalteromonas.</title>
        <authorList>
            <person name="Xie B.B."/>
            <person name="Shu Y.L."/>
            <person name="Qin Q.L."/>
            <person name="Rong J.C."/>
            <person name="Zhang X.Y."/>
            <person name="Chen X.L."/>
            <person name="Shi M."/>
            <person name="He H.L."/>
            <person name="Zhou B.C."/>
            <person name="Zhang Y.Z."/>
        </authorList>
    </citation>
    <scope>NUCLEOTIDE SEQUENCE [LARGE SCALE GENOMIC DNA]</scope>
    <source>
        <strain evidence="1 2">A 37-1-2</strain>
    </source>
</reference>
<evidence type="ECO:0000313" key="2">
    <source>
        <dbReference type="Proteomes" id="UP000016505"/>
    </source>
</evidence>
<dbReference type="AlphaFoldDB" id="A0A290S276"/>
<dbReference type="Proteomes" id="UP000016505">
    <property type="component" value="Chromosome I"/>
</dbReference>
<sequence length="95" mass="11087">MFTYIYNDVSHNNTSAEYMQNLGMDQEQIESVLNQQQFELSQNLEKRQAAYTKESDPLYMEAQFDGTPESLQKWRDKVAEIKARYPLPESTAENA</sequence>
<gene>
    <name evidence="1" type="ORF">PARC_a1567</name>
</gene>
<accession>A0A290S276</accession>